<dbReference type="PANTHER" id="PTHR33885">
    <property type="entry name" value="PHAGE SHOCK PROTEIN C"/>
    <property type="match status" value="1"/>
</dbReference>
<feature type="domain" description="LiaF transmembrane" evidence="8">
    <location>
        <begin position="87"/>
        <end position="134"/>
    </location>
</feature>
<dbReference type="AlphaFoldDB" id="A0A0F5PN28"/>
<keyword evidence="4 6" id="KW-1133">Transmembrane helix</keyword>
<dbReference type="InterPro" id="IPR007168">
    <property type="entry name" value="Phageshock_PspC_N"/>
</dbReference>
<dbReference type="Proteomes" id="UP000010146">
    <property type="component" value="Unassembled WGS sequence"/>
</dbReference>
<reference evidence="9 10" key="2">
    <citation type="journal article" date="2015" name="BMC Genomics">
        <title>Analysis of three genomes within the thermophilic bacterial species Caldanaerobacter subterraneus with a focus on carbon monoxide dehydrogenase evolution and hydrolase diversity.</title>
        <authorList>
            <person name="Sant'Anna F.H."/>
            <person name="Lebedinsky A.V."/>
            <person name="Sokolova T.G."/>
            <person name="Robb F.T."/>
            <person name="Gonzalez J.M."/>
        </authorList>
    </citation>
    <scope>NUCLEOTIDE SEQUENCE [LARGE SCALE GENOMIC DNA]</scope>
    <source>
        <strain evidence="9 10">DSM 12653</strain>
    </source>
</reference>
<evidence type="ECO:0000256" key="2">
    <source>
        <dbReference type="ARBA" id="ARBA00022475"/>
    </source>
</evidence>
<dbReference type="InterPro" id="IPR054331">
    <property type="entry name" value="LiaF_TM"/>
</dbReference>
<dbReference type="Pfam" id="PF04024">
    <property type="entry name" value="PspC"/>
    <property type="match status" value="1"/>
</dbReference>
<gene>
    <name evidence="9" type="ORF">CDSM653_00904</name>
</gene>
<accession>A0A0F5PN28</accession>
<evidence type="ECO:0000256" key="6">
    <source>
        <dbReference type="SAM" id="Phobius"/>
    </source>
</evidence>
<evidence type="ECO:0000256" key="1">
    <source>
        <dbReference type="ARBA" id="ARBA00004162"/>
    </source>
</evidence>
<sequence>MSKRLYRSREQRIFGGVCGGIAEYFNVDVTLVRLICLVTVIFGGGGLLFYLIAWIIIPENPYQTGKAVDKTKNEMGEVGSEKEIKDNRANEVLGWGLIILGLLILLPKLFPFVSFRMLWPIVLIGLGIWILLKRD</sequence>
<dbReference type="Pfam" id="PF22570">
    <property type="entry name" value="LiaF-TM"/>
    <property type="match status" value="1"/>
</dbReference>
<dbReference type="InterPro" id="IPR052027">
    <property type="entry name" value="PspC"/>
</dbReference>
<evidence type="ECO:0000259" key="8">
    <source>
        <dbReference type="Pfam" id="PF22570"/>
    </source>
</evidence>
<feature type="domain" description="Phage shock protein PspC N-terminal" evidence="7">
    <location>
        <begin position="3"/>
        <end position="59"/>
    </location>
</feature>
<keyword evidence="5 6" id="KW-0472">Membrane</keyword>
<evidence type="ECO:0000259" key="7">
    <source>
        <dbReference type="Pfam" id="PF04024"/>
    </source>
</evidence>
<dbReference type="PANTHER" id="PTHR33885:SF3">
    <property type="entry name" value="PHAGE SHOCK PROTEIN C"/>
    <property type="match status" value="1"/>
</dbReference>
<dbReference type="GO" id="GO:0005886">
    <property type="term" value="C:plasma membrane"/>
    <property type="evidence" value="ECO:0007669"/>
    <property type="project" value="UniProtKB-SubCell"/>
</dbReference>
<reference evidence="9 10" key="1">
    <citation type="submission" date="2008-07" db="EMBL/GenBank/DDBJ databases">
        <authorList>
            <person name="Gonzalez J."/>
            <person name="Sokolova T."/>
            <person name="Ferriera S."/>
            <person name="Johnson J."/>
            <person name="Kravitz S."/>
            <person name="Beeson K."/>
            <person name="Sutton G."/>
            <person name="Rogers Y.-H."/>
            <person name="Friedman R."/>
            <person name="Frazier M."/>
            <person name="Venter J.C."/>
        </authorList>
    </citation>
    <scope>NUCLEOTIDE SEQUENCE [LARGE SCALE GENOMIC DNA]</scope>
    <source>
        <strain evidence="9 10">DSM 12653</strain>
    </source>
</reference>
<dbReference type="EMBL" id="ABXP02000053">
    <property type="protein sequence ID" value="KKC30047.1"/>
    <property type="molecule type" value="Genomic_DNA"/>
</dbReference>
<dbReference type="RefSeq" id="WP_011025251.1">
    <property type="nucleotide sequence ID" value="NZ_ABXP02000053.1"/>
</dbReference>
<protein>
    <submittedName>
        <fullName evidence="9">Putative stress-responsive transcriptional regulator</fullName>
    </submittedName>
</protein>
<keyword evidence="3 6" id="KW-0812">Transmembrane</keyword>
<feature type="transmembrane region" description="Helical" evidence="6">
    <location>
        <begin position="31"/>
        <end position="57"/>
    </location>
</feature>
<comment type="subcellular location">
    <subcellularLocation>
        <location evidence="1">Cell membrane</location>
        <topology evidence="1">Single-pass membrane protein</topology>
    </subcellularLocation>
</comment>
<comment type="caution">
    <text evidence="9">The sequence shown here is derived from an EMBL/GenBank/DDBJ whole genome shotgun (WGS) entry which is preliminary data.</text>
</comment>
<proteinExistence type="predicted"/>
<evidence type="ECO:0000313" key="9">
    <source>
        <dbReference type="EMBL" id="KKC30047.1"/>
    </source>
</evidence>
<reference evidence="10" key="3">
    <citation type="submission" date="2015-02" db="EMBL/GenBank/DDBJ databases">
        <title>Genome analysis of three genomes within the thermophilic hydrogenogenic bacterial species Caldanaerobacter subterraneus.</title>
        <authorList>
            <person name="Sant'Anna F.H."/>
            <person name="Lebedinsky A."/>
            <person name="Sokolova T."/>
            <person name="Robb F.T."/>
            <person name="Gonzalez J.M."/>
        </authorList>
    </citation>
    <scope>NUCLEOTIDE SEQUENCE [LARGE SCALE GENOMIC DNA]</scope>
    <source>
        <strain evidence="10">DSM 12653</strain>
    </source>
</reference>
<evidence type="ECO:0000256" key="3">
    <source>
        <dbReference type="ARBA" id="ARBA00022692"/>
    </source>
</evidence>
<evidence type="ECO:0000256" key="5">
    <source>
        <dbReference type="ARBA" id="ARBA00023136"/>
    </source>
</evidence>
<organism evidence="9 10">
    <name type="scientific">Caldanaerobacter subterraneus subsp. pacificus DSM 12653</name>
    <dbReference type="NCBI Taxonomy" id="391606"/>
    <lineage>
        <taxon>Bacteria</taxon>
        <taxon>Bacillati</taxon>
        <taxon>Bacillota</taxon>
        <taxon>Clostridia</taxon>
        <taxon>Thermoanaerobacterales</taxon>
        <taxon>Thermoanaerobacteraceae</taxon>
        <taxon>Caldanaerobacter</taxon>
    </lineage>
</organism>
<keyword evidence="2" id="KW-1003">Cell membrane</keyword>
<evidence type="ECO:0000313" key="10">
    <source>
        <dbReference type="Proteomes" id="UP000010146"/>
    </source>
</evidence>
<evidence type="ECO:0000256" key="4">
    <source>
        <dbReference type="ARBA" id="ARBA00022989"/>
    </source>
</evidence>
<name>A0A0F5PN28_9THEO</name>
<feature type="transmembrane region" description="Helical" evidence="6">
    <location>
        <begin position="116"/>
        <end position="132"/>
    </location>
</feature>